<name>A0ABV7DNN8_9HYPH</name>
<keyword evidence="4" id="KW-1185">Reference proteome</keyword>
<feature type="region of interest" description="Disordered" evidence="1">
    <location>
        <begin position="45"/>
        <end position="73"/>
    </location>
</feature>
<evidence type="ECO:0000313" key="3">
    <source>
        <dbReference type="EMBL" id="MFC3076069.1"/>
    </source>
</evidence>
<gene>
    <name evidence="3" type="ORF">ACFOHH_23350</name>
</gene>
<comment type="caution">
    <text evidence="3">The sequence shown here is derived from an EMBL/GenBank/DDBJ whole genome shotgun (WGS) entry which is preliminary data.</text>
</comment>
<evidence type="ECO:0008006" key="5">
    <source>
        <dbReference type="Google" id="ProtNLM"/>
    </source>
</evidence>
<proteinExistence type="predicted"/>
<dbReference type="Proteomes" id="UP001595377">
    <property type="component" value="Unassembled WGS sequence"/>
</dbReference>
<feature type="chain" id="PRO_5046123404" description="DUF680 domain-containing protein" evidence="2">
    <location>
        <begin position="21"/>
        <end position="73"/>
    </location>
</feature>
<organism evidence="3 4">
    <name type="scientific">Shinella pollutisoli</name>
    <dbReference type="NCBI Taxonomy" id="2250594"/>
    <lineage>
        <taxon>Bacteria</taxon>
        <taxon>Pseudomonadati</taxon>
        <taxon>Pseudomonadota</taxon>
        <taxon>Alphaproteobacteria</taxon>
        <taxon>Hyphomicrobiales</taxon>
        <taxon>Rhizobiaceae</taxon>
        <taxon>Shinella</taxon>
    </lineage>
</organism>
<sequence>MKTVLAIAAVLSLSASAAFADCAWHDKTSAEADIDRTITTASVKTTPKQARLPAATTGDELILKEEQEAPVSE</sequence>
<evidence type="ECO:0000313" key="4">
    <source>
        <dbReference type="Proteomes" id="UP001595377"/>
    </source>
</evidence>
<evidence type="ECO:0000256" key="2">
    <source>
        <dbReference type="SAM" id="SignalP"/>
    </source>
</evidence>
<dbReference type="RefSeq" id="WP_257318314.1">
    <property type="nucleotide sequence ID" value="NZ_JANFDG010000048.1"/>
</dbReference>
<feature type="signal peptide" evidence="2">
    <location>
        <begin position="1"/>
        <end position="20"/>
    </location>
</feature>
<keyword evidence="2" id="KW-0732">Signal</keyword>
<protein>
    <recommendedName>
        <fullName evidence="5">DUF680 domain-containing protein</fullName>
    </recommendedName>
</protein>
<evidence type="ECO:0000256" key="1">
    <source>
        <dbReference type="SAM" id="MobiDB-lite"/>
    </source>
</evidence>
<accession>A0ABV7DNN8</accession>
<reference evidence="4" key="1">
    <citation type="journal article" date="2019" name="Int. J. Syst. Evol. Microbiol.">
        <title>The Global Catalogue of Microorganisms (GCM) 10K type strain sequencing project: providing services to taxonomists for standard genome sequencing and annotation.</title>
        <authorList>
            <consortium name="The Broad Institute Genomics Platform"/>
            <consortium name="The Broad Institute Genome Sequencing Center for Infectious Disease"/>
            <person name="Wu L."/>
            <person name="Ma J."/>
        </authorList>
    </citation>
    <scope>NUCLEOTIDE SEQUENCE [LARGE SCALE GENOMIC DNA]</scope>
    <source>
        <strain evidence="4">KCTC 52677</strain>
    </source>
</reference>
<dbReference type="EMBL" id="JBHRSP010000047">
    <property type="protein sequence ID" value="MFC3076069.1"/>
    <property type="molecule type" value="Genomic_DNA"/>
</dbReference>